<name>A0A8H5ZJQ3_COCSA</name>
<comment type="caution">
    <text evidence="2">The sequence shown here is derived from an EMBL/GenBank/DDBJ whole genome shotgun (WGS) entry which is preliminary data.</text>
</comment>
<dbReference type="AlphaFoldDB" id="A0A8H5ZJQ3"/>
<sequence>MWSLDGCSDFIGSAGSFDGMSSEACAVSDGEGRLGEGDAMIQVRMDENSYKPDDFDRMSDDQSISDYRNNR</sequence>
<evidence type="ECO:0000313" key="2">
    <source>
        <dbReference type="EMBL" id="KAF5850059.1"/>
    </source>
</evidence>
<feature type="compositionally biased region" description="Basic and acidic residues" evidence="1">
    <location>
        <begin position="44"/>
        <end position="60"/>
    </location>
</feature>
<protein>
    <submittedName>
        <fullName evidence="2">Uncharacterized protein</fullName>
    </submittedName>
</protein>
<feature type="region of interest" description="Disordered" evidence="1">
    <location>
        <begin position="28"/>
        <end position="71"/>
    </location>
</feature>
<proteinExistence type="predicted"/>
<evidence type="ECO:0000256" key="1">
    <source>
        <dbReference type="SAM" id="MobiDB-lite"/>
    </source>
</evidence>
<dbReference type="Proteomes" id="UP000624244">
    <property type="component" value="Unassembled WGS sequence"/>
</dbReference>
<organism evidence="2 3">
    <name type="scientific">Cochliobolus sativus</name>
    <name type="common">Common root rot and spot blotch fungus</name>
    <name type="synonym">Bipolaris sorokiniana</name>
    <dbReference type="NCBI Taxonomy" id="45130"/>
    <lineage>
        <taxon>Eukaryota</taxon>
        <taxon>Fungi</taxon>
        <taxon>Dikarya</taxon>
        <taxon>Ascomycota</taxon>
        <taxon>Pezizomycotina</taxon>
        <taxon>Dothideomycetes</taxon>
        <taxon>Pleosporomycetidae</taxon>
        <taxon>Pleosporales</taxon>
        <taxon>Pleosporineae</taxon>
        <taxon>Pleosporaceae</taxon>
        <taxon>Bipolaris</taxon>
    </lineage>
</organism>
<accession>A0A8H5ZJQ3</accession>
<dbReference type="EMBL" id="WNKQ01000007">
    <property type="protein sequence ID" value="KAF5850059.1"/>
    <property type="molecule type" value="Genomic_DNA"/>
</dbReference>
<feature type="compositionally biased region" description="Polar residues" evidence="1">
    <location>
        <begin position="61"/>
        <end position="71"/>
    </location>
</feature>
<reference evidence="2" key="1">
    <citation type="submission" date="2019-11" db="EMBL/GenBank/DDBJ databases">
        <title>Bipolaris sorokiniana Genome sequencing.</title>
        <authorList>
            <person name="Wang H."/>
        </authorList>
    </citation>
    <scope>NUCLEOTIDE SEQUENCE</scope>
</reference>
<evidence type="ECO:0000313" key="3">
    <source>
        <dbReference type="Proteomes" id="UP000624244"/>
    </source>
</evidence>
<gene>
    <name evidence="2" type="ORF">GGP41_002312</name>
</gene>